<feature type="domain" description="CDC20/Fizzy WD40" evidence="8">
    <location>
        <begin position="109"/>
        <end position="418"/>
    </location>
</feature>
<evidence type="ECO:0000256" key="3">
    <source>
        <dbReference type="ARBA" id="ARBA00022618"/>
    </source>
</evidence>
<keyword evidence="10" id="KW-1185">Reference proteome</keyword>
<evidence type="ECO:0000313" key="9">
    <source>
        <dbReference type="EMBL" id="GMF11414.1"/>
    </source>
</evidence>
<dbReference type="GO" id="GO:0010997">
    <property type="term" value="F:anaphase-promoting complex binding"/>
    <property type="evidence" value="ECO:0007669"/>
    <property type="project" value="InterPro"/>
</dbReference>
<dbReference type="GO" id="GO:0031145">
    <property type="term" value="P:anaphase-promoting complex-dependent catabolic process"/>
    <property type="evidence" value="ECO:0007669"/>
    <property type="project" value="TreeGrafter"/>
</dbReference>
<dbReference type="EMBL" id="BSXW01000074">
    <property type="protein sequence ID" value="GMF11414.1"/>
    <property type="molecule type" value="Genomic_DNA"/>
</dbReference>
<keyword evidence="2 7" id="KW-0853">WD repeat</keyword>
<keyword evidence="6" id="KW-0131">Cell cycle</keyword>
<evidence type="ECO:0000256" key="5">
    <source>
        <dbReference type="ARBA" id="ARBA00022776"/>
    </source>
</evidence>
<dbReference type="GO" id="GO:0005680">
    <property type="term" value="C:anaphase-promoting complex"/>
    <property type="evidence" value="ECO:0007669"/>
    <property type="project" value="TreeGrafter"/>
</dbReference>
<accession>A0A9W6TDM4</accession>
<reference evidence="9" key="1">
    <citation type="submission" date="2023-04" db="EMBL/GenBank/DDBJ databases">
        <title>Phytophthora lilii NBRC 32176.</title>
        <authorList>
            <person name="Ichikawa N."/>
            <person name="Sato H."/>
            <person name="Tonouchi N."/>
        </authorList>
    </citation>
    <scope>NUCLEOTIDE SEQUENCE</scope>
    <source>
        <strain evidence="9">NBRC 32176</strain>
    </source>
</reference>
<evidence type="ECO:0000313" key="10">
    <source>
        <dbReference type="Proteomes" id="UP001165083"/>
    </source>
</evidence>
<dbReference type="InterPro" id="IPR015943">
    <property type="entry name" value="WD40/YVTN_repeat-like_dom_sf"/>
</dbReference>
<protein>
    <submittedName>
        <fullName evidence="9">Unnamed protein product</fullName>
    </submittedName>
</protein>
<dbReference type="Gene3D" id="2.130.10.10">
    <property type="entry name" value="YVTN repeat-like/Quinoprotein amine dehydrogenase"/>
    <property type="match status" value="1"/>
</dbReference>
<dbReference type="InterPro" id="IPR036322">
    <property type="entry name" value="WD40_repeat_dom_sf"/>
</dbReference>
<dbReference type="InterPro" id="IPR019775">
    <property type="entry name" value="WD40_repeat_CS"/>
</dbReference>
<gene>
    <name evidence="9" type="ORF">Plil01_000212000</name>
</gene>
<dbReference type="SMART" id="SM00320">
    <property type="entry name" value="WD40"/>
    <property type="match status" value="6"/>
</dbReference>
<keyword evidence="5" id="KW-0498">Mitosis</keyword>
<dbReference type="GO" id="GO:0051301">
    <property type="term" value="P:cell division"/>
    <property type="evidence" value="ECO:0007669"/>
    <property type="project" value="UniProtKB-KW"/>
</dbReference>
<dbReference type="PANTHER" id="PTHR19918:SF8">
    <property type="entry name" value="FI02843P"/>
    <property type="match status" value="1"/>
</dbReference>
<dbReference type="InterPro" id="IPR001680">
    <property type="entry name" value="WD40_rpt"/>
</dbReference>
<proteinExistence type="inferred from homology"/>
<evidence type="ECO:0000259" key="8">
    <source>
        <dbReference type="Pfam" id="PF24807"/>
    </source>
</evidence>
<dbReference type="InterPro" id="IPR033010">
    <property type="entry name" value="Cdc20/Fizzy"/>
</dbReference>
<dbReference type="Proteomes" id="UP001165083">
    <property type="component" value="Unassembled WGS sequence"/>
</dbReference>
<dbReference type="GO" id="GO:1990757">
    <property type="term" value="F:ubiquitin ligase activator activity"/>
    <property type="evidence" value="ECO:0007669"/>
    <property type="project" value="TreeGrafter"/>
</dbReference>
<keyword evidence="4" id="KW-0677">Repeat</keyword>
<evidence type="ECO:0000256" key="2">
    <source>
        <dbReference type="ARBA" id="ARBA00022574"/>
    </source>
</evidence>
<dbReference type="InterPro" id="IPR056150">
    <property type="entry name" value="WD40_CDC20-Fz"/>
</dbReference>
<evidence type="ECO:0000256" key="7">
    <source>
        <dbReference type="PROSITE-ProRule" id="PRU00221"/>
    </source>
</evidence>
<feature type="repeat" description="WD" evidence="7">
    <location>
        <begin position="246"/>
        <end position="278"/>
    </location>
</feature>
<name>A0A9W6TDM4_9STRA</name>
<evidence type="ECO:0000256" key="1">
    <source>
        <dbReference type="ARBA" id="ARBA00006445"/>
    </source>
</evidence>
<dbReference type="PROSITE" id="PS50082">
    <property type="entry name" value="WD_REPEATS_2"/>
    <property type="match status" value="3"/>
</dbReference>
<comment type="similarity">
    <text evidence="1">Belongs to the WD repeat CDC20/Fizzy family.</text>
</comment>
<dbReference type="Pfam" id="PF24807">
    <property type="entry name" value="WD40_CDC20-Fz"/>
    <property type="match status" value="1"/>
</dbReference>
<sequence length="447" mass="49289">MDFDYCYCMMTELALNNEAAALENFNDINRPISYNELLVTNLLCGGASYAQPRPLLATRSSAIRESRVVGIATSTPRLVGPVTLPPRAALMENESSCSRYIPSSPWCILDAPGIRNDFYLNVMDWGGNDIIAIGINQLVYLFITTTGKTQKITACTDQGSYVTSVAWIESKTMYRRNTHQLAVGTSQAELQIWDVETFTKIRTIYSHQARIASLSWSSHGALATGSRDSTIHLNDVRCDRHLVGRLKHHRDEVCGLAWSPDGRTLASGSEDNSLCLWDYAMVRADSFTNISAPRSCYLDHRAAVRALAWSPSKRNLLVSGGGTADSTIKIWSTSNDRLIRSVFTGSQVCGVAWSTTTQELVSAHGHCSEKNQLTLWKYPTMKCIRELTGHTARVLHLAISPNGFCVASVGADETLRFWNMFPSSQGSCITRNAGSEGHFNLSTAIIR</sequence>
<feature type="repeat" description="WD" evidence="7">
    <location>
        <begin position="297"/>
        <end position="341"/>
    </location>
</feature>
<dbReference type="PANTHER" id="PTHR19918">
    <property type="entry name" value="CELL DIVISION CYCLE 20 CDC20 FIZZY -RELATED"/>
    <property type="match status" value="1"/>
</dbReference>
<dbReference type="PROSITE" id="PS00678">
    <property type="entry name" value="WD_REPEATS_1"/>
    <property type="match status" value="1"/>
</dbReference>
<feature type="repeat" description="WD" evidence="7">
    <location>
        <begin position="387"/>
        <end position="420"/>
    </location>
</feature>
<dbReference type="AlphaFoldDB" id="A0A9W6TDM4"/>
<evidence type="ECO:0000256" key="4">
    <source>
        <dbReference type="ARBA" id="ARBA00022737"/>
    </source>
</evidence>
<dbReference type="CDD" id="cd00200">
    <property type="entry name" value="WD40"/>
    <property type="match status" value="1"/>
</dbReference>
<comment type="caution">
    <text evidence="9">The sequence shown here is derived from an EMBL/GenBank/DDBJ whole genome shotgun (WGS) entry which is preliminary data.</text>
</comment>
<dbReference type="GO" id="GO:1905786">
    <property type="term" value="P:positive regulation of anaphase-promoting complex-dependent catabolic process"/>
    <property type="evidence" value="ECO:0007669"/>
    <property type="project" value="TreeGrafter"/>
</dbReference>
<organism evidence="9 10">
    <name type="scientific">Phytophthora lilii</name>
    <dbReference type="NCBI Taxonomy" id="2077276"/>
    <lineage>
        <taxon>Eukaryota</taxon>
        <taxon>Sar</taxon>
        <taxon>Stramenopiles</taxon>
        <taxon>Oomycota</taxon>
        <taxon>Peronosporomycetes</taxon>
        <taxon>Peronosporales</taxon>
        <taxon>Peronosporaceae</taxon>
        <taxon>Phytophthora</taxon>
    </lineage>
</organism>
<dbReference type="OrthoDB" id="10263272at2759"/>
<keyword evidence="3" id="KW-0132">Cell division</keyword>
<dbReference type="PROSITE" id="PS50294">
    <property type="entry name" value="WD_REPEATS_REGION"/>
    <property type="match status" value="2"/>
</dbReference>
<evidence type="ECO:0000256" key="6">
    <source>
        <dbReference type="ARBA" id="ARBA00023306"/>
    </source>
</evidence>
<dbReference type="SUPFAM" id="SSF50978">
    <property type="entry name" value="WD40 repeat-like"/>
    <property type="match status" value="1"/>
</dbReference>